<dbReference type="GO" id="GO:0016298">
    <property type="term" value="F:lipase activity"/>
    <property type="evidence" value="ECO:0007669"/>
    <property type="project" value="InterPro"/>
</dbReference>
<gene>
    <name evidence="7" type="ORF">KGM_210841</name>
</gene>
<dbReference type="InParanoid" id="A0A212EL87"/>
<evidence type="ECO:0000256" key="4">
    <source>
        <dbReference type="RuleBase" id="RU004262"/>
    </source>
</evidence>
<dbReference type="Gene3D" id="3.40.50.1820">
    <property type="entry name" value="alpha/beta hydrolase"/>
    <property type="match status" value="1"/>
</dbReference>
<accession>A0A212EL87</accession>
<dbReference type="STRING" id="278856.A0A212EL87"/>
<feature type="signal peptide" evidence="5">
    <location>
        <begin position="1"/>
        <end position="18"/>
    </location>
</feature>
<dbReference type="Proteomes" id="UP000007151">
    <property type="component" value="Unassembled WGS sequence"/>
</dbReference>
<dbReference type="eggNOG" id="ENOG502T9BI">
    <property type="taxonomic scope" value="Eukaryota"/>
</dbReference>
<evidence type="ECO:0000313" key="8">
    <source>
        <dbReference type="Proteomes" id="UP000007151"/>
    </source>
</evidence>
<proteinExistence type="inferred from homology"/>
<dbReference type="GO" id="GO:0005615">
    <property type="term" value="C:extracellular space"/>
    <property type="evidence" value="ECO:0007669"/>
    <property type="project" value="TreeGrafter"/>
</dbReference>
<dbReference type="InterPro" id="IPR029058">
    <property type="entry name" value="AB_hydrolase_fold"/>
</dbReference>
<dbReference type="Pfam" id="PF00151">
    <property type="entry name" value="Lipase"/>
    <property type="match status" value="1"/>
</dbReference>
<keyword evidence="3" id="KW-0964">Secreted</keyword>
<evidence type="ECO:0000256" key="2">
    <source>
        <dbReference type="ARBA" id="ARBA00010701"/>
    </source>
</evidence>
<dbReference type="SUPFAM" id="SSF53474">
    <property type="entry name" value="alpha/beta-Hydrolases"/>
    <property type="match status" value="1"/>
</dbReference>
<evidence type="ECO:0000313" key="7">
    <source>
        <dbReference type="EMBL" id="OWR42231.1"/>
    </source>
</evidence>
<sequence length="372" mass="41592">MARLLCFLTLFLFFNAEANWVAEYGPFKTFLYSDWITCDRNTSKQTDLVVDDAQVFFYDFQNNINYTHTINYAAETLNNVYNLDVTRRLIVFIPGYKSHINRNAPELIKAAFKDVPNIYLIVIDHSIYTSSKGGRLKSYERSVTYTYPLGVIVGEFLAKLRNVGFSSKNIHCIGHSLGGQILGYAGTKYFKVTAEKIWRITGIDPAGPCFSNSLIDEQLRSGVAEYVEVYHCNAGGLGTTSVLADIDFFINNGKVQPNCDGSFLSLGDSDAKCSHKSCVKYWTETVQHPGWYLAWKCDSYKLFSEGKCAGNEVTIGGYTNPDATGALFRVTEAPQRIFEPSGGCIDKLDDGEHPDNARRFSVKAFILLGLNE</sequence>
<organism evidence="7 8">
    <name type="scientific">Danaus plexippus plexippus</name>
    <dbReference type="NCBI Taxonomy" id="278856"/>
    <lineage>
        <taxon>Eukaryota</taxon>
        <taxon>Metazoa</taxon>
        <taxon>Ecdysozoa</taxon>
        <taxon>Arthropoda</taxon>
        <taxon>Hexapoda</taxon>
        <taxon>Insecta</taxon>
        <taxon>Pterygota</taxon>
        <taxon>Neoptera</taxon>
        <taxon>Endopterygota</taxon>
        <taxon>Lepidoptera</taxon>
        <taxon>Glossata</taxon>
        <taxon>Ditrysia</taxon>
        <taxon>Papilionoidea</taxon>
        <taxon>Nymphalidae</taxon>
        <taxon>Danainae</taxon>
        <taxon>Danaini</taxon>
        <taxon>Danaina</taxon>
        <taxon>Danaus</taxon>
        <taxon>Danaus</taxon>
    </lineage>
</organism>
<dbReference type="InterPro" id="IPR000734">
    <property type="entry name" value="TAG_lipase"/>
</dbReference>
<evidence type="ECO:0000256" key="3">
    <source>
        <dbReference type="ARBA" id="ARBA00022525"/>
    </source>
</evidence>
<evidence type="ECO:0000256" key="5">
    <source>
        <dbReference type="SAM" id="SignalP"/>
    </source>
</evidence>
<comment type="subcellular location">
    <subcellularLocation>
        <location evidence="1">Secreted</location>
    </subcellularLocation>
</comment>
<dbReference type="GO" id="GO:0017171">
    <property type="term" value="F:serine hydrolase activity"/>
    <property type="evidence" value="ECO:0007669"/>
    <property type="project" value="TreeGrafter"/>
</dbReference>
<protein>
    <submittedName>
        <fullName evidence="7">Neutral lipase</fullName>
    </submittedName>
</protein>
<dbReference type="GO" id="GO:0016042">
    <property type="term" value="P:lipid catabolic process"/>
    <property type="evidence" value="ECO:0007669"/>
    <property type="project" value="TreeGrafter"/>
</dbReference>
<evidence type="ECO:0000256" key="1">
    <source>
        <dbReference type="ARBA" id="ARBA00004613"/>
    </source>
</evidence>
<dbReference type="PANTHER" id="PTHR11610">
    <property type="entry name" value="LIPASE"/>
    <property type="match status" value="1"/>
</dbReference>
<dbReference type="InterPro" id="IPR013818">
    <property type="entry name" value="Lipase"/>
</dbReference>
<reference evidence="7 8" key="1">
    <citation type="journal article" date="2011" name="Cell">
        <title>The monarch butterfly genome yields insights into long-distance migration.</title>
        <authorList>
            <person name="Zhan S."/>
            <person name="Merlin C."/>
            <person name="Boore J.L."/>
            <person name="Reppert S.M."/>
        </authorList>
    </citation>
    <scope>NUCLEOTIDE SEQUENCE [LARGE SCALE GENOMIC DNA]</scope>
    <source>
        <strain evidence="7">F-2</strain>
    </source>
</reference>
<keyword evidence="5" id="KW-0732">Signal</keyword>
<name>A0A212EL87_DANPL</name>
<comment type="similarity">
    <text evidence="2 4">Belongs to the AB hydrolase superfamily. Lipase family.</text>
</comment>
<keyword evidence="8" id="KW-1185">Reference proteome</keyword>
<dbReference type="KEGG" id="dpl:KGM_210841"/>
<comment type="caution">
    <text evidence="7">The sequence shown here is derived from an EMBL/GenBank/DDBJ whole genome shotgun (WGS) entry which is preliminary data.</text>
</comment>
<evidence type="ECO:0000259" key="6">
    <source>
        <dbReference type="Pfam" id="PF00151"/>
    </source>
</evidence>
<dbReference type="PANTHER" id="PTHR11610:SF173">
    <property type="entry name" value="LIPASE DOMAIN-CONTAINING PROTEIN-RELATED"/>
    <property type="match status" value="1"/>
</dbReference>
<feature type="domain" description="Lipase" evidence="6">
    <location>
        <begin position="44"/>
        <end position="310"/>
    </location>
</feature>
<dbReference type="PRINTS" id="PR00821">
    <property type="entry name" value="TAGLIPASE"/>
</dbReference>
<feature type="chain" id="PRO_5012962252" evidence="5">
    <location>
        <begin position="19"/>
        <end position="372"/>
    </location>
</feature>
<dbReference type="EMBL" id="AGBW02014130">
    <property type="protein sequence ID" value="OWR42231.1"/>
    <property type="molecule type" value="Genomic_DNA"/>
</dbReference>
<dbReference type="AlphaFoldDB" id="A0A212EL87"/>